<dbReference type="EMBL" id="LPWF01000005">
    <property type="protein sequence ID" value="ODS01560.1"/>
    <property type="molecule type" value="Genomic_DNA"/>
</dbReference>
<gene>
    <name evidence="2" type="ORF">AUC69_06205</name>
</gene>
<organism evidence="2 3">
    <name type="scientific">Methyloceanibacter superfactus</name>
    <dbReference type="NCBI Taxonomy" id="1774969"/>
    <lineage>
        <taxon>Bacteria</taxon>
        <taxon>Pseudomonadati</taxon>
        <taxon>Pseudomonadota</taxon>
        <taxon>Alphaproteobacteria</taxon>
        <taxon>Hyphomicrobiales</taxon>
        <taxon>Hyphomicrobiaceae</taxon>
        <taxon>Methyloceanibacter</taxon>
    </lineage>
</organism>
<name>A0A1E3W745_9HYPH</name>
<feature type="signal peptide" evidence="1">
    <location>
        <begin position="1"/>
        <end position="19"/>
    </location>
</feature>
<sequence>MKAVGVCALVGAFPLAAYARGDTALDPGYSAPQSNQWQFSFTPYAWVTGVNGDVTARGHTVDIDASFIDIVEKSDSLLALMGYVEARKGAFSFFTDVVWMDLGFPGHAKNDFNRQGAGRPSKFPNVDVTVDANLSIKSNAQLDYESTIIQSGAGFEVANWSNASSHTAFDMLGGVRYWNQSVDSTVNLTGDLTVDVTATATFDPRDVVKRVLRQRGFKLNRRGANLIKRAIDKRFGPGKNITVDRSVKIELDRAVAVASTGDLEWVDPFIGGRLRHGFGDNKELTLEGDVGGFGVGSDFSWQVVATYGFDVNCFGTPLHTVIGYRALAVDYSEESAYGENVLDVVMHGPLLGVNLRW</sequence>
<evidence type="ECO:0000313" key="3">
    <source>
        <dbReference type="Proteomes" id="UP000094472"/>
    </source>
</evidence>
<evidence type="ECO:0008006" key="4">
    <source>
        <dbReference type="Google" id="ProtNLM"/>
    </source>
</evidence>
<keyword evidence="1" id="KW-0732">Signal</keyword>
<comment type="caution">
    <text evidence="2">The sequence shown here is derived from an EMBL/GenBank/DDBJ whole genome shotgun (WGS) entry which is preliminary data.</text>
</comment>
<dbReference type="STRING" id="1774969.AUC69_06205"/>
<dbReference type="AlphaFoldDB" id="A0A1E3W745"/>
<feature type="chain" id="PRO_5009139033" description="Outer membrane protein beta-barrel domain-containing protein" evidence="1">
    <location>
        <begin position="20"/>
        <end position="357"/>
    </location>
</feature>
<evidence type="ECO:0000256" key="1">
    <source>
        <dbReference type="SAM" id="SignalP"/>
    </source>
</evidence>
<proteinExistence type="predicted"/>
<accession>A0A1E3W745</accession>
<dbReference type="Proteomes" id="UP000094472">
    <property type="component" value="Unassembled WGS sequence"/>
</dbReference>
<reference evidence="2 3" key="1">
    <citation type="journal article" date="2016" name="Environ. Microbiol.">
        <title>New Methyloceanibacter diversity from North Sea sediments includes methanotroph containing solely the soluble methane monooxygenase.</title>
        <authorList>
            <person name="Vekeman B."/>
            <person name="Kerckhof F.M."/>
            <person name="Cremers G."/>
            <person name="de Vos P."/>
            <person name="Vandamme P."/>
            <person name="Boon N."/>
            <person name="Op den Camp H.J."/>
            <person name="Heylen K."/>
        </authorList>
    </citation>
    <scope>NUCLEOTIDE SEQUENCE [LARGE SCALE GENOMIC DNA]</scope>
    <source>
        <strain evidence="2 3">R-67175</strain>
    </source>
</reference>
<evidence type="ECO:0000313" key="2">
    <source>
        <dbReference type="EMBL" id="ODS01560.1"/>
    </source>
</evidence>
<keyword evidence="3" id="KW-1185">Reference proteome</keyword>
<protein>
    <recommendedName>
        <fullName evidence="4">Outer membrane protein beta-barrel domain-containing protein</fullName>
    </recommendedName>
</protein>